<gene>
    <name evidence="3" type="ORF">SAMN02745170_01263</name>
</gene>
<dbReference type="Pfam" id="PF06230">
    <property type="entry name" value="LpxI_C"/>
    <property type="match status" value="1"/>
</dbReference>
<dbReference type="PANTHER" id="PTHR39962:SF1">
    <property type="entry name" value="LPXI FAMILY PROTEIN"/>
    <property type="match status" value="1"/>
</dbReference>
<name>A0A1M6EPN7_9FIRM</name>
<keyword evidence="4" id="KW-1185">Reference proteome</keyword>
<accession>A0A1M6EPN7</accession>
<protein>
    <recommendedName>
        <fullName evidence="5">DUF1009 domain-containing protein</fullName>
    </recommendedName>
</protein>
<dbReference type="Gene3D" id="3.40.50.20">
    <property type="match status" value="1"/>
</dbReference>
<dbReference type="InterPro" id="IPR010415">
    <property type="entry name" value="LpxI_C"/>
</dbReference>
<sequence length="267" mass="28674">MKRIGLLAGVGRLPVEFARAARGMGFAVIAIALLPEVDEELSQAADVFYPISVGELERILTVLKQEEVTQATMIGKVTKELLFSGVQRPDARLQKLLLGLPDHKDDTIMLALVKELATEGVGILDQTALLKLLMPAPGVLTERRPTPQEEADMKFGFTMAKHMGNLDIGQTVVIKNCAVMAVEAIEGTDACIRRGGELGRGGVTVVKTAKPGQDMRFDVPSIGLQTIRSMVEAGATALALEAGKTLLVERQAVLELANRHQMTIVAV</sequence>
<dbReference type="PANTHER" id="PTHR39962">
    <property type="entry name" value="BLL4848 PROTEIN"/>
    <property type="match status" value="1"/>
</dbReference>
<reference evidence="3 4" key="1">
    <citation type="submission" date="2016-11" db="EMBL/GenBank/DDBJ databases">
        <authorList>
            <person name="Varghese N."/>
            <person name="Submissions S."/>
        </authorList>
    </citation>
    <scope>NUCLEOTIDE SEQUENCE [LARGE SCALE GENOMIC DNA]</scope>
    <source>
        <strain evidence="3 4">DSM 15287</strain>
    </source>
</reference>
<evidence type="ECO:0000259" key="1">
    <source>
        <dbReference type="Pfam" id="PF06230"/>
    </source>
</evidence>
<feature type="domain" description="LpxI C-terminal" evidence="1">
    <location>
        <begin position="137"/>
        <end position="265"/>
    </location>
</feature>
<organism evidence="3 4">
    <name type="scientific">Propionispora hippei DSM 15287</name>
    <dbReference type="NCBI Taxonomy" id="1123003"/>
    <lineage>
        <taxon>Bacteria</taxon>
        <taxon>Bacillati</taxon>
        <taxon>Bacillota</taxon>
        <taxon>Negativicutes</taxon>
        <taxon>Selenomonadales</taxon>
        <taxon>Sporomusaceae</taxon>
        <taxon>Propionispora</taxon>
    </lineage>
</organism>
<dbReference type="RefSeq" id="WP_149734073.1">
    <property type="nucleotide sequence ID" value="NZ_FQZD01000008.1"/>
</dbReference>
<dbReference type="AlphaFoldDB" id="A0A1M6EPN7"/>
<dbReference type="EMBL" id="FQZD01000008">
    <property type="protein sequence ID" value="SHI87240.1"/>
    <property type="molecule type" value="Genomic_DNA"/>
</dbReference>
<dbReference type="Proteomes" id="UP000322917">
    <property type="component" value="Unassembled WGS sequence"/>
</dbReference>
<evidence type="ECO:0000259" key="2">
    <source>
        <dbReference type="Pfam" id="PF17930"/>
    </source>
</evidence>
<evidence type="ECO:0008006" key="5">
    <source>
        <dbReference type="Google" id="ProtNLM"/>
    </source>
</evidence>
<feature type="domain" description="LpxI N-terminal" evidence="2">
    <location>
        <begin position="3"/>
        <end position="131"/>
    </location>
</feature>
<dbReference type="InterPro" id="IPR041255">
    <property type="entry name" value="LpxI_N"/>
</dbReference>
<dbReference type="OrthoDB" id="9789836at2"/>
<evidence type="ECO:0000313" key="4">
    <source>
        <dbReference type="Proteomes" id="UP000322917"/>
    </source>
</evidence>
<proteinExistence type="predicted"/>
<dbReference type="Gene3D" id="3.40.140.80">
    <property type="match status" value="1"/>
</dbReference>
<dbReference type="InterPro" id="IPR043167">
    <property type="entry name" value="LpxI_C_sf"/>
</dbReference>
<evidence type="ECO:0000313" key="3">
    <source>
        <dbReference type="EMBL" id="SHI87240.1"/>
    </source>
</evidence>
<dbReference type="Pfam" id="PF17930">
    <property type="entry name" value="LpxI_N"/>
    <property type="match status" value="1"/>
</dbReference>
<dbReference type="InterPro" id="IPR053174">
    <property type="entry name" value="LpxI"/>
</dbReference>